<protein>
    <submittedName>
        <fullName evidence="2">Uncharacterized protein</fullName>
    </submittedName>
</protein>
<dbReference type="InParanoid" id="A0A2N3NIH4"/>
<feature type="region of interest" description="Disordered" evidence="1">
    <location>
        <begin position="578"/>
        <end position="634"/>
    </location>
</feature>
<feature type="compositionally biased region" description="Polar residues" evidence="1">
    <location>
        <begin position="60"/>
        <end position="90"/>
    </location>
</feature>
<evidence type="ECO:0000313" key="3">
    <source>
        <dbReference type="Proteomes" id="UP000233524"/>
    </source>
</evidence>
<organism evidence="2 3">
    <name type="scientific">Lomentospora prolificans</name>
    <dbReference type="NCBI Taxonomy" id="41688"/>
    <lineage>
        <taxon>Eukaryota</taxon>
        <taxon>Fungi</taxon>
        <taxon>Dikarya</taxon>
        <taxon>Ascomycota</taxon>
        <taxon>Pezizomycotina</taxon>
        <taxon>Sordariomycetes</taxon>
        <taxon>Hypocreomycetidae</taxon>
        <taxon>Microascales</taxon>
        <taxon>Microascaceae</taxon>
        <taxon>Lomentospora</taxon>
    </lineage>
</organism>
<accession>A0A2N3NIH4</accession>
<feature type="compositionally biased region" description="Polar residues" evidence="1">
    <location>
        <begin position="122"/>
        <end position="131"/>
    </location>
</feature>
<dbReference type="STRING" id="41688.A0A2N3NIH4"/>
<keyword evidence="3" id="KW-1185">Reference proteome</keyword>
<evidence type="ECO:0000313" key="2">
    <source>
        <dbReference type="EMBL" id="PKS12218.1"/>
    </source>
</evidence>
<evidence type="ECO:0000256" key="1">
    <source>
        <dbReference type="SAM" id="MobiDB-lite"/>
    </source>
</evidence>
<sequence>MAQPQSQPSLPTPASAPGFSPPSGPQQSPSPAQSQPAFALPPNKRPRLSPAPASQPQSPYNSYAQSPGATGVSTPGHTPSSAAASPQFTGIQLPVSTPSAPSPTPGTPQNTIPTPTIAMPSPTANVATTNGQTPGLSLPNVQPQVPTIATPQMPAVSSPGPSAQYTSAIMAPIAPSPTAGAPSPAAVSNRMPPPARPLERQTKEFDYEPTDMLAGTGIDLRAEENYATEMLFNNDEASFGLSQHPPGTKESFYGAGPMNQPAEQTDAQTQEELVAQSAKKAWDAAARKLAQIRVQELNEPYLLVAPLHKKMEKFAKEQGLQLHVEMKNPQQSQGRMRSADDFPQPRVEVTTRTLPDATVVHTTGSFIPHDAYLVDQLALLNIACKQRMRTLLEDAHRVSINRQASSHGHIPDEWSDVAAPLKGMAAVEEAPMMEIDGVPDRELSPLKRTQAAAELEPNGTPAKLQRIDKNETISTVREVARTERDWEEVRLRKRNARKDGTTESATPSRAGSVGPGTPGSTVGEAATPKKEGLTKKEQRKNAAAKAAEASNHASQNLTSSMFVGKMGSVFGKKKYNWMTGGGRSGASTPARSGTPGPGGNTAAAPAVQPEAMPLTTDSRNRLGNWREDKEKGKGVQLRDWIAALEADGLEHGTLQGAYDRLDTSGPK</sequence>
<dbReference type="GO" id="GO:0005669">
    <property type="term" value="C:transcription factor TFIID complex"/>
    <property type="evidence" value="ECO:0007669"/>
    <property type="project" value="InterPro"/>
</dbReference>
<gene>
    <name evidence="2" type="ORF">jhhlp_001517</name>
</gene>
<feature type="compositionally biased region" description="Low complexity" evidence="1">
    <location>
        <begin position="25"/>
        <end position="42"/>
    </location>
</feature>
<proteinExistence type="predicted"/>
<dbReference type="VEuPathDB" id="FungiDB:jhhlp_001517"/>
<dbReference type="EMBL" id="NLAX01000004">
    <property type="protein sequence ID" value="PKS12218.1"/>
    <property type="molecule type" value="Genomic_DNA"/>
</dbReference>
<feature type="compositionally biased region" description="Basic and acidic residues" evidence="1">
    <location>
        <begin position="618"/>
        <end position="633"/>
    </location>
</feature>
<dbReference type="OrthoDB" id="21060at2759"/>
<feature type="compositionally biased region" description="Low complexity" evidence="1">
    <location>
        <begin position="541"/>
        <end position="553"/>
    </location>
</feature>
<comment type="caution">
    <text evidence="2">The sequence shown here is derived from an EMBL/GenBank/DDBJ whole genome shotgun (WGS) entry which is preliminary data.</text>
</comment>
<name>A0A2N3NIH4_9PEZI</name>
<feature type="region of interest" description="Disordered" evidence="1">
    <location>
        <begin position="1"/>
        <end position="131"/>
    </location>
</feature>
<feature type="compositionally biased region" description="Basic and acidic residues" evidence="1">
    <location>
        <begin position="527"/>
        <end position="540"/>
    </location>
</feature>
<feature type="compositionally biased region" description="Low complexity" evidence="1">
    <location>
        <begin position="50"/>
        <end position="59"/>
    </location>
</feature>
<feature type="region of interest" description="Disordered" evidence="1">
    <location>
        <begin position="492"/>
        <end position="553"/>
    </location>
</feature>
<dbReference type="Proteomes" id="UP000233524">
    <property type="component" value="Unassembled WGS sequence"/>
</dbReference>
<dbReference type="AlphaFoldDB" id="A0A2N3NIH4"/>
<dbReference type="GO" id="GO:0006352">
    <property type="term" value="P:DNA-templated transcription initiation"/>
    <property type="evidence" value="ECO:0007669"/>
    <property type="project" value="InterPro"/>
</dbReference>
<reference evidence="2 3" key="1">
    <citation type="journal article" date="2017" name="G3 (Bethesda)">
        <title>First Draft Genome Sequence of the Pathogenic Fungus Lomentospora prolificans (Formerly Scedosporium prolificans).</title>
        <authorList>
            <person name="Luo R."/>
            <person name="Zimin A."/>
            <person name="Workman R."/>
            <person name="Fan Y."/>
            <person name="Pertea G."/>
            <person name="Grossman N."/>
            <person name="Wear M.P."/>
            <person name="Jia B."/>
            <person name="Miller H."/>
            <person name="Casadevall A."/>
            <person name="Timp W."/>
            <person name="Zhang S.X."/>
            <person name="Salzberg S.L."/>
        </authorList>
    </citation>
    <scope>NUCLEOTIDE SEQUENCE [LARGE SCALE GENOMIC DNA]</scope>
    <source>
        <strain evidence="2 3">JHH-5317</strain>
    </source>
</reference>